<dbReference type="PRINTS" id="PR00359">
    <property type="entry name" value="BP450"/>
</dbReference>
<sequence length="421" mass="46396">MTQPKTAPATSAPATCPHACQHNGPEDFDALAPEDFDSPYPMYARLRAECPVARTNAWGGFWALTRHEDVAHAAADWRSFTTTVQNVVPRLAFTGRRPPLHLDPPEHTTYRRAIDPLLSRERVQRLEPVIRRLSRELLAPMLARGRGDICSELSAKLPIAVFAEWMNLPADQVDALRETGRAYAIAVQTAADDDVRQTSFALYDMARALIAERRQRPMPADEDITSALLALRVDGAPLPDELVVGAVRQILVVGIIAPNVLIGSIAVHLSRHPDLQQRLRADATLMPAAIEEFLRLYTPYRGFARTPTRDLMLHGVTLAKDAPVALVYAAANRDERVFERPDDFILDRPNIRSHLAFGRGPHVCPGAGLARLQLRVVFEELLAATTHFEVDGPITTTRCPEIGALEVPLKLMPSKQSGGAA</sequence>
<comment type="similarity">
    <text evidence="1 2">Belongs to the cytochrome P450 family.</text>
</comment>
<dbReference type="InterPro" id="IPR002397">
    <property type="entry name" value="Cyt_P450_B"/>
</dbReference>
<organism evidence="3 4">
    <name type="scientific">Pseudaquabacterium inlustre</name>
    <dbReference type="NCBI Taxonomy" id="2984192"/>
    <lineage>
        <taxon>Bacteria</taxon>
        <taxon>Pseudomonadati</taxon>
        <taxon>Pseudomonadota</taxon>
        <taxon>Betaproteobacteria</taxon>
        <taxon>Burkholderiales</taxon>
        <taxon>Sphaerotilaceae</taxon>
        <taxon>Pseudaquabacterium</taxon>
    </lineage>
</organism>
<keyword evidence="2" id="KW-0349">Heme</keyword>
<dbReference type="InterPro" id="IPR036396">
    <property type="entry name" value="Cyt_P450_sf"/>
</dbReference>
<evidence type="ECO:0000313" key="3">
    <source>
        <dbReference type="EMBL" id="MEK8052723.1"/>
    </source>
</evidence>
<comment type="caution">
    <text evidence="3">The sequence shown here is derived from an EMBL/GenBank/DDBJ whole genome shotgun (WGS) entry which is preliminary data.</text>
</comment>
<evidence type="ECO:0000256" key="2">
    <source>
        <dbReference type="RuleBase" id="RU000461"/>
    </source>
</evidence>
<keyword evidence="2" id="KW-0560">Oxidoreductase</keyword>
<keyword evidence="2" id="KW-0408">Iron</keyword>
<accession>A0ABU9CLM4</accession>
<dbReference type="InterPro" id="IPR001128">
    <property type="entry name" value="Cyt_P450"/>
</dbReference>
<dbReference type="PRINTS" id="PR00385">
    <property type="entry name" value="P450"/>
</dbReference>
<gene>
    <name evidence="3" type="ORF">AACH10_20905</name>
</gene>
<proteinExistence type="inferred from homology"/>
<evidence type="ECO:0000313" key="4">
    <source>
        <dbReference type="Proteomes" id="UP001365405"/>
    </source>
</evidence>
<dbReference type="Pfam" id="PF00067">
    <property type="entry name" value="p450"/>
    <property type="match status" value="1"/>
</dbReference>
<name>A0ABU9CLM4_9BURK</name>
<dbReference type="EMBL" id="JBBUTH010000010">
    <property type="protein sequence ID" value="MEK8052723.1"/>
    <property type="molecule type" value="Genomic_DNA"/>
</dbReference>
<keyword evidence="2" id="KW-0503">Monooxygenase</keyword>
<dbReference type="PROSITE" id="PS00086">
    <property type="entry name" value="CYTOCHROME_P450"/>
    <property type="match status" value="1"/>
</dbReference>
<keyword evidence="4" id="KW-1185">Reference proteome</keyword>
<dbReference type="SUPFAM" id="SSF48264">
    <property type="entry name" value="Cytochrome P450"/>
    <property type="match status" value="1"/>
</dbReference>
<dbReference type="RefSeq" id="WP_341412446.1">
    <property type="nucleotide sequence ID" value="NZ_JBBUTH010000010.1"/>
</dbReference>
<dbReference type="Gene3D" id="1.10.630.10">
    <property type="entry name" value="Cytochrome P450"/>
    <property type="match status" value="1"/>
</dbReference>
<evidence type="ECO:0000256" key="1">
    <source>
        <dbReference type="ARBA" id="ARBA00010617"/>
    </source>
</evidence>
<keyword evidence="2" id="KW-0479">Metal-binding</keyword>
<dbReference type="InterPro" id="IPR017972">
    <property type="entry name" value="Cyt_P450_CS"/>
</dbReference>
<reference evidence="3 4" key="1">
    <citation type="submission" date="2024-04" db="EMBL/GenBank/DDBJ databases">
        <title>Novel species of the genus Ideonella isolated from streams.</title>
        <authorList>
            <person name="Lu H."/>
        </authorList>
    </citation>
    <scope>NUCLEOTIDE SEQUENCE [LARGE SCALE GENOMIC DNA]</scope>
    <source>
        <strain evidence="3 4">DXS22W</strain>
    </source>
</reference>
<dbReference type="PANTHER" id="PTHR46696:SF6">
    <property type="entry name" value="P450, PUTATIVE (EUROFUNG)-RELATED"/>
    <property type="match status" value="1"/>
</dbReference>
<dbReference type="PANTHER" id="PTHR46696">
    <property type="entry name" value="P450, PUTATIVE (EUROFUNG)-RELATED"/>
    <property type="match status" value="1"/>
</dbReference>
<dbReference type="Proteomes" id="UP001365405">
    <property type="component" value="Unassembled WGS sequence"/>
</dbReference>
<protein>
    <submittedName>
        <fullName evidence="3">Cytochrome P450</fullName>
    </submittedName>
</protein>